<feature type="compositionally biased region" description="Basic and acidic residues" evidence="7">
    <location>
        <begin position="1"/>
        <end position="14"/>
    </location>
</feature>
<comment type="subcellular location">
    <subcellularLocation>
        <location evidence="1 6">Nucleus</location>
    </subcellularLocation>
</comment>
<evidence type="ECO:0000256" key="3">
    <source>
        <dbReference type="ARBA" id="ARBA00023163"/>
    </source>
</evidence>
<evidence type="ECO:0000256" key="1">
    <source>
        <dbReference type="ARBA" id="ARBA00004123"/>
    </source>
</evidence>
<keyword evidence="4 6" id="KW-0539">Nucleus</keyword>
<reference evidence="8" key="2">
    <citation type="submission" date="2017-05" db="UniProtKB">
        <authorList>
            <consortium name="EnsemblMetazoa"/>
        </authorList>
    </citation>
    <scope>IDENTIFICATION</scope>
</reference>
<dbReference type="OMA" id="NRWRWIR"/>
<evidence type="ECO:0000256" key="5">
    <source>
        <dbReference type="ARBA" id="ARBA00025730"/>
    </source>
</evidence>
<dbReference type="eggNOG" id="KOG3423">
    <property type="taxonomic scope" value="Eukaryota"/>
</dbReference>
<dbReference type="PANTHER" id="PTHR21242">
    <property type="entry name" value="TRANSCRIPTION INITIATION FACTOR TFIID SUBUNIT 10"/>
    <property type="match status" value="1"/>
</dbReference>
<comment type="function">
    <text evidence="6">The TFIID basal transcription factor complex plays a major role in the initiation of RNA polymerase II (Pol II)-dependent transcription.</text>
</comment>
<dbReference type="InParanoid" id="A0A1X7VNH1"/>
<organism evidence="8">
    <name type="scientific">Amphimedon queenslandica</name>
    <name type="common">Sponge</name>
    <dbReference type="NCBI Taxonomy" id="400682"/>
    <lineage>
        <taxon>Eukaryota</taxon>
        <taxon>Metazoa</taxon>
        <taxon>Porifera</taxon>
        <taxon>Demospongiae</taxon>
        <taxon>Heteroscleromorpha</taxon>
        <taxon>Haplosclerida</taxon>
        <taxon>Niphatidae</taxon>
        <taxon>Amphimedon</taxon>
    </lineage>
</organism>
<evidence type="ECO:0000256" key="6">
    <source>
        <dbReference type="PIRNR" id="PIRNR017246"/>
    </source>
</evidence>
<dbReference type="GO" id="GO:0005669">
    <property type="term" value="C:transcription factor TFIID complex"/>
    <property type="evidence" value="ECO:0007669"/>
    <property type="project" value="TreeGrafter"/>
</dbReference>
<accession>A0A1X7VNH1</accession>
<keyword evidence="2 6" id="KW-0805">Transcription regulation</keyword>
<evidence type="ECO:0000256" key="7">
    <source>
        <dbReference type="SAM" id="MobiDB-lite"/>
    </source>
</evidence>
<name>A0A1X7VNH1_AMPQE</name>
<feature type="region of interest" description="Disordered" evidence="7">
    <location>
        <begin position="1"/>
        <end position="29"/>
    </location>
</feature>
<dbReference type="AlphaFoldDB" id="A0A1X7VNH1"/>
<comment type="similarity">
    <text evidence="5 6">Belongs to the TAF10 family.</text>
</comment>
<keyword evidence="9" id="KW-1185">Reference proteome</keyword>
<evidence type="ECO:0000313" key="9">
    <source>
        <dbReference type="Proteomes" id="UP000007879"/>
    </source>
</evidence>
<dbReference type="InterPro" id="IPR003923">
    <property type="entry name" value="TAF10"/>
</dbReference>
<dbReference type="PANTHER" id="PTHR21242:SF0">
    <property type="entry name" value="TRANSCRIPTION INITIATION FACTOR TFIID SUBUNIT 10"/>
    <property type="match status" value="1"/>
</dbReference>
<sequence length="134" mass="14908">MATPAETEKKKENPAGKAQESSPAAENKSELSLVDFCTQLEDYTPTIPDAVTQHYLQMSGLNTDDPRIIRLVSLAAQKFLSDIINDSLQHCKMRGAPQGSRKGTKDKRYVLTMEDLSPALAEYGINVRKPMYFT</sequence>
<dbReference type="OrthoDB" id="154356at2759"/>
<reference evidence="9" key="1">
    <citation type="journal article" date="2010" name="Nature">
        <title>The Amphimedon queenslandica genome and the evolution of animal complexity.</title>
        <authorList>
            <person name="Srivastava M."/>
            <person name="Simakov O."/>
            <person name="Chapman J."/>
            <person name="Fahey B."/>
            <person name="Gauthier M.E."/>
            <person name="Mitros T."/>
            <person name="Richards G.S."/>
            <person name="Conaco C."/>
            <person name="Dacre M."/>
            <person name="Hellsten U."/>
            <person name="Larroux C."/>
            <person name="Putnam N.H."/>
            <person name="Stanke M."/>
            <person name="Adamska M."/>
            <person name="Darling A."/>
            <person name="Degnan S.M."/>
            <person name="Oakley T.H."/>
            <person name="Plachetzki D.C."/>
            <person name="Zhai Y."/>
            <person name="Adamski M."/>
            <person name="Calcino A."/>
            <person name="Cummins S.F."/>
            <person name="Goodstein D.M."/>
            <person name="Harris C."/>
            <person name="Jackson D.J."/>
            <person name="Leys S.P."/>
            <person name="Shu S."/>
            <person name="Woodcroft B.J."/>
            <person name="Vervoort M."/>
            <person name="Kosik K.S."/>
            <person name="Manning G."/>
            <person name="Degnan B.M."/>
            <person name="Rokhsar D.S."/>
        </authorList>
    </citation>
    <scope>NUCLEOTIDE SEQUENCE [LARGE SCALE GENOMIC DNA]</scope>
</reference>
<dbReference type="CDD" id="cd07982">
    <property type="entry name" value="HFD_TAF10"/>
    <property type="match status" value="1"/>
</dbReference>
<gene>
    <name evidence="8" type="primary">105316438</name>
</gene>
<dbReference type="STRING" id="400682.A0A1X7VNH1"/>
<dbReference type="EnsemblMetazoa" id="XM_011411325.2">
    <property type="protein sequence ID" value="XP_011409627.1"/>
    <property type="gene ID" value="LOC105316438"/>
</dbReference>
<evidence type="ECO:0000313" key="8">
    <source>
        <dbReference type="EnsemblMetazoa" id="Aqu2.1.41385_001"/>
    </source>
</evidence>
<dbReference type="GO" id="GO:1990841">
    <property type="term" value="F:promoter-specific chromatin binding"/>
    <property type="evidence" value="ECO:0007669"/>
    <property type="project" value="TreeGrafter"/>
</dbReference>
<dbReference type="KEGG" id="aqu:105316438"/>
<dbReference type="GO" id="GO:0006367">
    <property type="term" value="P:transcription initiation at RNA polymerase II promoter"/>
    <property type="evidence" value="ECO:0007669"/>
    <property type="project" value="TreeGrafter"/>
</dbReference>
<dbReference type="GO" id="GO:0016251">
    <property type="term" value="F:RNA polymerase II general transcription initiation factor activity"/>
    <property type="evidence" value="ECO:0007669"/>
    <property type="project" value="TreeGrafter"/>
</dbReference>
<dbReference type="Proteomes" id="UP000007879">
    <property type="component" value="Unassembled WGS sequence"/>
</dbReference>
<dbReference type="Pfam" id="PF03540">
    <property type="entry name" value="TAF10"/>
    <property type="match status" value="1"/>
</dbReference>
<proteinExistence type="inferred from homology"/>
<dbReference type="GO" id="GO:0000124">
    <property type="term" value="C:SAGA complex"/>
    <property type="evidence" value="ECO:0007669"/>
    <property type="project" value="TreeGrafter"/>
</dbReference>
<dbReference type="PRINTS" id="PR01443">
    <property type="entry name" value="TFIID30KDSUB"/>
</dbReference>
<dbReference type="PIRSF" id="PIRSF017246">
    <property type="entry name" value="TFIID_TAF10"/>
    <property type="match status" value="1"/>
</dbReference>
<keyword evidence="3 6" id="KW-0804">Transcription</keyword>
<evidence type="ECO:0000256" key="2">
    <source>
        <dbReference type="ARBA" id="ARBA00023015"/>
    </source>
</evidence>
<dbReference type="EnsemblMetazoa" id="Aqu2.1.41385_001">
    <property type="protein sequence ID" value="Aqu2.1.41385_001"/>
    <property type="gene ID" value="Aqu2.1.41385"/>
</dbReference>
<protein>
    <recommendedName>
        <fullName evidence="6">Transcription initiation factor TFIID subunit 10</fullName>
    </recommendedName>
</protein>
<evidence type="ECO:0000256" key="4">
    <source>
        <dbReference type="ARBA" id="ARBA00023242"/>
    </source>
</evidence>